<evidence type="ECO:0000313" key="4">
    <source>
        <dbReference type="Proteomes" id="UP000018895"/>
    </source>
</evidence>
<feature type="domain" description="Glycosyl hydrolase family 4 C-terminal" evidence="2">
    <location>
        <begin position="3"/>
        <end position="47"/>
    </location>
</feature>
<feature type="region of interest" description="Disordered" evidence="1">
    <location>
        <begin position="110"/>
        <end position="133"/>
    </location>
</feature>
<protein>
    <submittedName>
        <fullName evidence="3">Alpha-galactosidase</fullName>
    </submittedName>
</protein>
<accession>W4QKU3</accession>
<dbReference type="GO" id="GO:0004553">
    <property type="term" value="F:hydrolase activity, hydrolyzing O-glycosyl compounds"/>
    <property type="evidence" value="ECO:0007669"/>
    <property type="project" value="InterPro"/>
</dbReference>
<sequence length="133" mass="14879">MPHVGELPLGCASVCQTSISVQRLSVEAAILGNDQLLRQAFMMDPLVGAVCNPPEIWQLVDEMLVAQEQWLPQYVEAIELAKERLSSEELIPTRNYKGAARLKTKSIKEMQENRDEAMKNATEADKAKERPSL</sequence>
<dbReference type="InterPro" id="IPR022616">
    <property type="entry name" value="Glyco_hydro_4_C"/>
</dbReference>
<dbReference type="Gene3D" id="3.90.110.10">
    <property type="entry name" value="Lactate dehydrogenase/glycoside hydrolase, family 4, C-terminal"/>
    <property type="match status" value="1"/>
</dbReference>
<dbReference type="EMBL" id="BAUU01000032">
    <property type="protein sequence ID" value="GAE32268.1"/>
    <property type="molecule type" value="Genomic_DNA"/>
</dbReference>
<keyword evidence="4" id="KW-1185">Reference proteome</keyword>
<dbReference type="STRING" id="1236971.JCM9152_3794"/>
<name>W4QKU3_9BACI</name>
<evidence type="ECO:0000313" key="3">
    <source>
        <dbReference type="EMBL" id="GAE32268.1"/>
    </source>
</evidence>
<dbReference type="GO" id="GO:0016616">
    <property type="term" value="F:oxidoreductase activity, acting on the CH-OH group of donors, NAD or NADP as acceptor"/>
    <property type="evidence" value="ECO:0007669"/>
    <property type="project" value="InterPro"/>
</dbReference>
<dbReference type="InterPro" id="IPR015955">
    <property type="entry name" value="Lactate_DH/Glyco_Ohase_4_C"/>
</dbReference>
<dbReference type="Proteomes" id="UP000018895">
    <property type="component" value="Unassembled WGS sequence"/>
</dbReference>
<comment type="caution">
    <text evidence="3">The sequence shown here is derived from an EMBL/GenBank/DDBJ whole genome shotgun (WGS) entry which is preliminary data.</text>
</comment>
<dbReference type="Pfam" id="PF11975">
    <property type="entry name" value="Glyco_hydro_4C"/>
    <property type="match status" value="1"/>
</dbReference>
<evidence type="ECO:0000259" key="2">
    <source>
        <dbReference type="Pfam" id="PF11975"/>
    </source>
</evidence>
<evidence type="ECO:0000256" key="1">
    <source>
        <dbReference type="SAM" id="MobiDB-lite"/>
    </source>
</evidence>
<dbReference type="SUPFAM" id="SSF56327">
    <property type="entry name" value="LDH C-terminal domain-like"/>
    <property type="match status" value="1"/>
</dbReference>
<proteinExistence type="predicted"/>
<reference evidence="3" key="1">
    <citation type="journal article" date="2014" name="Genome Announc.">
        <title>Draft Genome Sequences of Three Alkaliphilic Bacillus Strains, Bacillus wakoensis JCM 9140T, Bacillus akibai JCM 9157T, and Bacillus hemicellulosilyticus JCM 9152T.</title>
        <authorList>
            <person name="Yuki M."/>
            <person name="Oshima K."/>
            <person name="Suda W."/>
            <person name="Oshida Y."/>
            <person name="Kitamura K."/>
            <person name="Iida T."/>
            <person name="Hattori M."/>
            <person name="Ohkuma M."/>
        </authorList>
    </citation>
    <scope>NUCLEOTIDE SEQUENCE [LARGE SCALE GENOMIC DNA]</scope>
    <source>
        <strain evidence="3">JCM 9152</strain>
    </source>
</reference>
<gene>
    <name evidence="3" type="ORF">JCM9152_3794</name>
</gene>
<dbReference type="AlphaFoldDB" id="W4QKU3"/>
<organism evidence="3 4">
    <name type="scientific">Halalkalibacter hemicellulosilyticusJCM 9152</name>
    <dbReference type="NCBI Taxonomy" id="1236971"/>
    <lineage>
        <taxon>Bacteria</taxon>
        <taxon>Bacillati</taxon>
        <taxon>Bacillota</taxon>
        <taxon>Bacilli</taxon>
        <taxon>Bacillales</taxon>
        <taxon>Bacillaceae</taxon>
        <taxon>Halalkalibacter</taxon>
    </lineage>
</organism>